<dbReference type="PROSITE" id="PS00027">
    <property type="entry name" value="HOMEOBOX_1"/>
    <property type="match status" value="1"/>
</dbReference>
<evidence type="ECO:0000256" key="4">
    <source>
        <dbReference type="ARBA" id="ARBA00023155"/>
    </source>
</evidence>
<protein>
    <submittedName>
        <fullName evidence="10">Homeobox protein engrailed-2-B-like isoform X1</fullName>
    </submittedName>
</protein>
<dbReference type="Proteomes" id="UP001607302">
    <property type="component" value="Unassembled WGS sequence"/>
</dbReference>
<dbReference type="PANTHER" id="PTHR24338">
    <property type="entry name" value="HOMEOBOX PROTEIN MSX"/>
    <property type="match status" value="1"/>
</dbReference>
<dbReference type="PROSITE" id="PS50071">
    <property type="entry name" value="HOMEOBOX_2"/>
    <property type="match status" value="1"/>
</dbReference>
<dbReference type="InterPro" id="IPR009057">
    <property type="entry name" value="Homeodomain-like_sf"/>
</dbReference>
<dbReference type="CDD" id="cd00086">
    <property type="entry name" value="homeodomain"/>
    <property type="match status" value="1"/>
</dbReference>
<dbReference type="GO" id="GO:0005634">
    <property type="term" value="C:nucleus"/>
    <property type="evidence" value="ECO:0007669"/>
    <property type="project" value="UniProtKB-SubCell"/>
</dbReference>
<dbReference type="InterPro" id="IPR017970">
    <property type="entry name" value="Homeobox_CS"/>
</dbReference>
<keyword evidence="11" id="KW-1185">Reference proteome</keyword>
<dbReference type="EMBL" id="JAUDFV010000166">
    <property type="protein sequence ID" value="KAL2712396.1"/>
    <property type="molecule type" value="Genomic_DNA"/>
</dbReference>
<evidence type="ECO:0000259" key="9">
    <source>
        <dbReference type="PROSITE" id="PS50071"/>
    </source>
</evidence>
<evidence type="ECO:0000256" key="7">
    <source>
        <dbReference type="PROSITE-ProRule" id="PRU00108"/>
    </source>
</evidence>
<dbReference type="Pfam" id="PF00046">
    <property type="entry name" value="Homeodomain"/>
    <property type="match status" value="1"/>
</dbReference>
<name>A0ABD1ZVK7_VESSQ</name>
<comment type="similarity">
    <text evidence="6">Belongs to the Msh homeobox family.</text>
</comment>
<sequence length="231" mass="27057">MNSLQRSRSEKSDFSIARILSGDNDKDTVKLQDSNNRVNIVHQFHQDQNVTKTIVHREHINCEDVIKVSTLGDTCNFDSKLCQERTIDQNSSGRMINEEDGTNEMQETAQSRSINAYEDVRKHEIAASYEETHKNELAWLQYTRYKPPKLPRRNLIGKSAKRRPGIHPRIPFSSFQLQVLEERYKKNPYLSRRDALDISTSLRLPQSRVKIWFQNRRARDRRESNNVMAVT</sequence>
<evidence type="ECO:0000256" key="5">
    <source>
        <dbReference type="ARBA" id="ARBA00023242"/>
    </source>
</evidence>
<keyword evidence="3 7" id="KW-0238">DNA-binding</keyword>
<dbReference type="GO" id="GO:0003677">
    <property type="term" value="F:DNA binding"/>
    <property type="evidence" value="ECO:0007669"/>
    <property type="project" value="UniProtKB-UniRule"/>
</dbReference>
<accession>A0ABD1ZVK7</accession>
<keyword evidence="2" id="KW-0217">Developmental protein</keyword>
<proteinExistence type="inferred from homology"/>
<dbReference type="AlphaFoldDB" id="A0ABD1ZVK7"/>
<keyword evidence="4 7" id="KW-0371">Homeobox</keyword>
<evidence type="ECO:0000256" key="1">
    <source>
        <dbReference type="ARBA" id="ARBA00004123"/>
    </source>
</evidence>
<comment type="subcellular location">
    <subcellularLocation>
        <location evidence="1 7 8">Nucleus</location>
    </subcellularLocation>
</comment>
<feature type="domain" description="Homeobox" evidence="9">
    <location>
        <begin position="163"/>
        <end position="223"/>
    </location>
</feature>
<reference evidence="10 11" key="1">
    <citation type="journal article" date="2024" name="Ann. Entomol. Soc. Am.">
        <title>Genomic analyses of the southern and eastern yellowjacket wasps (Hymenoptera: Vespidae) reveal evolutionary signatures of social life.</title>
        <authorList>
            <person name="Catto M.A."/>
            <person name="Caine P.B."/>
            <person name="Orr S.E."/>
            <person name="Hunt B.G."/>
            <person name="Goodisman M.A.D."/>
        </authorList>
    </citation>
    <scope>NUCLEOTIDE SEQUENCE [LARGE SCALE GENOMIC DNA]</scope>
    <source>
        <strain evidence="10">233</strain>
        <tissue evidence="10">Head and thorax</tissue>
    </source>
</reference>
<organism evidence="10 11">
    <name type="scientific">Vespula squamosa</name>
    <name type="common">Southern yellow jacket</name>
    <name type="synonym">Wasp</name>
    <dbReference type="NCBI Taxonomy" id="30214"/>
    <lineage>
        <taxon>Eukaryota</taxon>
        <taxon>Metazoa</taxon>
        <taxon>Ecdysozoa</taxon>
        <taxon>Arthropoda</taxon>
        <taxon>Hexapoda</taxon>
        <taxon>Insecta</taxon>
        <taxon>Pterygota</taxon>
        <taxon>Neoptera</taxon>
        <taxon>Endopterygota</taxon>
        <taxon>Hymenoptera</taxon>
        <taxon>Apocrita</taxon>
        <taxon>Aculeata</taxon>
        <taxon>Vespoidea</taxon>
        <taxon>Vespidae</taxon>
        <taxon>Vespinae</taxon>
        <taxon>Vespula</taxon>
    </lineage>
</organism>
<evidence type="ECO:0000313" key="10">
    <source>
        <dbReference type="EMBL" id="KAL2712396.1"/>
    </source>
</evidence>
<gene>
    <name evidence="10" type="ORF">V1478_017919</name>
</gene>
<evidence type="ECO:0000256" key="6">
    <source>
        <dbReference type="ARBA" id="ARBA00038425"/>
    </source>
</evidence>
<evidence type="ECO:0000256" key="2">
    <source>
        <dbReference type="ARBA" id="ARBA00022473"/>
    </source>
</evidence>
<dbReference type="SMART" id="SM00389">
    <property type="entry name" value="HOX"/>
    <property type="match status" value="1"/>
</dbReference>
<dbReference type="InterPro" id="IPR001356">
    <property type="entry name" value="HD"/>
</dbReference>
<comment type="caution">
    <text evidence="10">The sequence shown here is derived from an EMBL/GenBank/DDBJ whole genome shotgun (WGS) entry which is preliminary data.</text>
</comment>
<evidence type="ECO:0000256" key="3">
    <source>
        <dbReference type="ARBA" id="ARBA00023125"/>
    </source>
</evidence>
<dbReference type="SUPFAM" id="SSF46689">
    <property type="entry name" value="Homeodomain-like"/>
    <property type="match status" value="1"/>
</dbReference>
<feature type="DNA-binding region" description="Homeobox" evidence="7">
    <location>
        <begin position="165"/>
        <end position="224"/>
    </location>
</feature>
<evidence type="ECO:0000256" key="8">
    <source>
        <dbReference type="RuleBase" id="RU000682"/>
    </source>
</evidence>
<dbReference type="PANTHER" id="PTHR24338:SF0">
    <property type="entry name" value="MUSCLE SEGMENTATION HOMEOBOX"/>
    <property type="match status" value="1"/>
</dbReference>
<dbReference type="InterPro" id="IPR050674">
    <property type="entry name" value="Msh_Homeobox_Regulators"/>
</dbReference>
<keyword evidence="5 7" id="KW-0539">Nucleus</keyword>
<dbReference type="Gene3D" id="1.10.10.60">
    <property type="entry name" value="Homeodomain-like"/>
    <property type="match status" value="1"/>
</dbReference>
<evidence type="ECO:0000313" key="11">
    <source>
        <dbReference type="Proteomes" id="UP001607302"/>
    </source>
</evidence>